<name>A0ABQ8IUW1_DERPT</name>
<sequence>MSADANRRQYYLIQKNSSTVKSGKPRLRLFVDKLDLHSNIHYAIYLYHMIQKPMEIVRQFHDLPSTL</sequence>
<accession>A0ABQ8IUW1</accession>
<dbReference type="EMBL" id="NJHN03000114">
    <property type="protein sequence ID" value="KAH9414097.1"/>
    <property type="molecule type" value="Genomic_DNA"/>
</dbReference>
<dbReference type="Proteomes" id="UP000887458">
    <property type="component" value="Unassembled WGS sequence"/>
</dbReference>
<evidence type="ECO:0000313" key="2">
    <source>
        <dbReference type="Proteomes" id="UP000887458"/>
    </source>
</evidence>
<evidence type="ECO:0000313" key="1">
    <source>
        <dbReference type="EMBL" id="KAH9414097.1"/>
    </source>
</evidence>
<protein>
    <submittedName>
        <fullName evidence="1">Uncharacterized protein</fullName>
    </submittedName>
</protein>
<proteinExistence type="predicted"/>
<reference evidence="1 2" key="1">
    <citation type="journal article" date="2018" name="J. Allergy Clin. Immunol.">
        <title>High-quality assembly of Dermatophagoides pteronyssinus genome and transcriptome reveals a wide range of novel allergens.</title>
        <authorList>
            <person name="Liu X.Y."/>
            <person name="Yang K.Y."/>
            <person name="Wang M.Q."/>
            <person name="Kwok J.S."/>
            <person name="Zeng X."/>
            <person name="Yang Z."/>
            <person name="Xiao X.J."/>
            <person name="Lau C.P."/>
            <person name="Li Y."/>
            <person name="Huang Z.M."/>
            <person name="Ba J.G."/>
            <person name="Yim A.K."/>
            <person name="Ouyang C.Y."/>
            <person name="Ngai S.M."/>
            <person name="Chan T.F."/>
            <person name="Leung E.L."/>
            <person name="Liu L."/>
            <person name="Liu Z.G."/>
            <person name="Tsui S.K."/>
        </authorList>
    </citation>
    <scope>NUCLEOTIDE SEQUENCE [LARGE SCALE GENOMIC DNA]</scope>
    <source>
        <strain evidence="1">Derp</strain>
    </source>
</reference>
<reference evidence="1 2" key="2">
    <citation type="journal article" date="2022" name="Mol. Biol. Evol.">
        <title>Comparative Genomics Reveals Insights into the Divergent Evolution of Astigmatic Mites and Household Pest Adaptations.</title>
        <authorList>
            <person name="Xiong Q."/>
            <person name="Wan A.T."/>
            <person name="Liu X."/>
            <person name="Fung C.S."/>
            <person name="Xiao X."/>
            <person name="Malainual N."/>
            <person name="Hou J."/>
            <person name="Wang L."/>
            <person name="Wang M."/>
            <person name="Yang K.Y."/>
            <person name="Cui Y."/>
            <person name="Leung E.L."/>
            <person name="Nong W."/>
            <person name="Shin S.K."/>
            <person name="Au S.W."/>
            <person name="Jeong K.Y."/>
            <person name="Chew F.T."/>
            <person name="Hui J.H."/>
            <person name="Leung T.F."/>
            <person name="Tungtrongchitr A."/>
            <person name="Zhong N."/>
            <person name="Liu Z."/>
            <person name="Tsui S.K."/>
        </authorList>
    </citation>
    <scope>NUCLEOTIDE SEQUENCE [LARGE SCALE GENOMIC DNA]</scope>
    <source>
        <strain evidence="1">Derp</strain>
    </source>
</reference>
<organism evidence="1 2">
    <name type="scientific">Dermatophagoides pteronyssinus</name>
    <name type="common">European house dust mite</name>
    <dbReference type="NCBI Taxonomy" id="6956"/>
    <lineage>
        <taxon>Eukaryota</taxon>
        <taxon>Metazoa</taxon>
        <taxon>Ecdysozoa</taxon>
        <taxon>Arthropoda</taxon>
        <taxon>Chelicerata</taxon>
        <taxon>Arachnida</taxon>
        <taxon>Acari</taxon>
        <taxon>Acariformes</taxon>
        <taxon>Sarcoptiformes</taxon>
        <taxon>Astigmata</taxon>
        <taxon>Psoroptidia</taxon>
        <taxon>Analgoidea</taxon>
        <taxon>Pyroglyphidae</taxon>
        <taxon>Dermatophagoidinae</taxon>
        <taxon>Dermatophagoides</taxon>
    </lineage>
</organism>
<comment type="caution">
    <text evidence="1">The sequence shown here is derived from an EMBL/GenBank/DDBJ whole genome shotgun (WGS) entry which is preliminary data.</text>
</comment>
<gene>
    <name evidence="1" type="ORF">DERP_012576</name>
</gene>
<keyword evidence="2" id="KW-1185">Reference proteome</keyword>